<evidence type="ECO:0000313" key="5">
    <source>
        <dbReference type="Proteomes" id="UP000663872"/>
    </source>
</evidence>
<dbReference type="EMBL" id="CAJNYV010000272">
    <property type="protein sequence ID" value="CAF3353339.1"/>
    <property type="molecule type" value="Genomic_DNA"/>
</dbReference>
<dbReference type="Proteomes" id="UP000663865">
    <property type="component" value="Unassembled WGS sequence"/>
</dbReference>
<evidence type="ECO:0000256" key="1">
    <source>
        <dbReference type="SAM" id="MobiDB-lite"/>
    </source>
</evidence>
<evidence type="ECO:0000313" key="3">
    <source>
        <dbReference type="EMBL" id="CAF3353339.1"/>
    </source>
</evidence>
<feature type="compositionally biased region" description="Low complexity" evidence="1">
    <location>
        <begin position="24"/>
        <end position="35"/>
    </location>
</feature>
<name>A0A819AZH7_9BILA</name>
<accession>A0A819AZH7</accession>
<organism evidence="4 5">
    <name type="scientific">Rotaria socialis</name>
    <dbReference type="NCBI Taxonomy" id="392032"/>
    <lineage>
        <taxon>Eukaryota</taxon>
        <taxon>Metazoa</taxon>
        <taxon>Spiralia</taxon>
        <taxon>Gnathifera</taxon>
        <taxon>Rotifera</taxon>
        <taxon>Eurotatoria</taxon>
        <taxon>Bdelloidea</taxon>
        <taxon>Philodinida</taxon>
        <taxon>Philodinidae</taxon>
        <taxon>Rotaria</taxon>
    </lineage>
</organism>
<sequence>MINSRNKLSVSNKSPTNNVGHAASSSNTTNNNQSTKPPGFLDRAGNDVNQIGEKINHAVDYVLGNRKSKLKSCSEGIHCLIQSSENELDHNAKYSHPCRFADRCQNPEQHLTHEPHQVPDCPSDKNCANLTNRIHRSQFHHTSCPFFLMPCHSERCHNKSKVDLTRYSHGEKINEPGGAERSQGKEETFQNQYLFSYHFSFSKFNRSTDTKWLKYIELD</sequence>
<protein>
    <submittedName>
        <fullName evidence="4">Uncharacterized protein</fullName>
    </submittedName>
</protein>
<dbReference type="EMBL" id="CAJNYT010005915">
    <property type="protein sequence ID" value="CAF3785588.1"/>
    <property type="molecule type" value="Genomic_DNA"/>
</dbReference>
<dbReference type="AlphaFoldDB" id="A0A819AZH7"/>
<dbReference type="Proteomes" id="UP000663825">
    <property type="component" value="Unassembled WGS sequence"/>
</dbReference>
<dbReference type="Proteomes" id="UP000663872">
    <property type="component" value="Unassembled WGS sequence"/>
</dbReference>
<comment type="caution">
    <text evidence="4">The sequence shown here is derived from an EMBL/GenBank/DDBJ whole genome shotgun (WGS) entry which is preliminary data.</text>
</comment>
<reference evidence="4" key="1">
    <citation type="submission" date="2021-02" db="EMBL/GenBank/DDBJ databases">
        <authorList>
            <person name="Nowell W R."/>
        </authorList>
    </citation>
    <scope>NUCLEOTIDE SEQUENCE</scope>
</reference>
<proteinExistence type="predicted"/>
<evidence type="ECO:0000313" key="4">
    <source>
        <dbReference type="EMBL" id="CAF3785588.1"/>
    </source>
</evidence>
<feature type="compositionally biased region" description="Polar residues" evidence="1">
    <location>
        <begin position="1"/>
        <end position="19"/>
    </location>
</feature>
<dbReference type="OrthoDB" id="10236859at2759"/>
<gene>
    <name evidence="4" type="ORF">GRG538_LOCUS33264</name>
    <name evidence="3" type="ORF">KIK155_LOCUS3807</name>
    <name evidence="2" type="ORF">TIS948_LOCUS21609</name>
</gene>
<feature type="region of interest" description="Disordered" evidence="1">
    <location>
        <begin position="1"/>
        <end position="46"/>
    </location>
</feature>
<evidence type="ECO:0000313" key="2">
    <source>
        <dbReference type="EMBL" id="CAF3333523.1"/>
    </source>
</evidence>
<dbReference type="EMBL" id="CAJNXB010003744">
    <property type="protein sequence ID" value="CAF3333523.1"/>
    <property type="molecule type" value="Genomic_DNA"/>
</dbReference>